<accession>A0A6B0SQU9</accession>
<dbReference type="OrthoDB" id="260707at2157"/>
<dbReference type="RefSeq" id="WP_159664738.1">
    <property type="nucleotide sequence ID" value="NZ_WUUS01000003.1"/>
</dbReference>
<dbReference type="AlphaFoldDB" id="A0A6B0SQU9"/>
<evidence type="ECO:0000259" key="2">
    <source>
        <dbReference type="Pfam" id="PF26476"/>
    </source>
</evidence>
<evidence type="ECO:0000313" key="4">
    <source>
        <dbReference type="Proteomes" id="UP000437065"/>
    </source>
</evidence>
<gene>
    <name evidence="3" type="ORF">GRX01_06690</name>
</gene>
<dbReference type="InterPro" id="IPR058462">
    <property type="entry name" value="DUF8149"/>
</dbReference>
<keyword evidence="4" id="KW-1185">Reference proteome</keyword>
<evidence type="ECO:0000313" key="3">
    <source>
        <dbReference type="EMBL" id="MXR41025.1"/>
    </source>
</evidence>
<feature type="domain" description="DUF8149" evidence="2">
    <location>
        <begin position="18"/>
        <end position="83"/>
    </location>
</feature>
<feature type="region of interest" description="Disordered" evidence="1">
    <location>
        <begin position="1"/>
        <end position="24"/>
    </location>
</feature>
<name>A0A6B0SQU9_9EURY</name>
<protein>
    <recommendedName>
        <fullName evidence="2">DUF8149 domain-containing protein</fullName>
    </recommendedName>
</protein>
<comment type="caution">
    <text evidence="3">The sequence shown here is derived from an EMBL/GenBank/DDBJ whole genome shotgun (WGS) entry which is preliminary data.</text>
</comment>
<proteinExistence type="predicted"/>
<reference evidence="3 4" key="1">
    <citation type="submission" date="2019-12" db="EMBL/GenBank/DDBJ databases">
        <title>Isolation and characterization of three novel carbon monoxide-oxidizing members of Halobacteria from salione crusts and soils.</title>
        <authorList>
            <person name="Myers M.R."/>
            <person name="King G.M."/>
        </authorList>
    </citation>
    <scope>NUCLEOTIDE SEQUENCE [LARGE SCALE GENOMIC DNA]</scope>
    <source>
        <strain evidence="3 4">WSA2</strain>
    </source>
</reference>
<organism evidence="3 4">
    <name type="scientific">Halobaculum saliterrae</name>
    <dbReference type="NCBI Taxonomy" id="2073113"/>
    <lineage>
        <taxon>Archaea</taxon>
        <taxon>Methanobacteriati</taxon>
        <taxon>Methanobacteriota</taxon>
        <taxon>Stenosarchaea group</taxon>
        <taxon>Halobacteria</taxon>
        <taxon>Halobacteriales</taxon>
        <taxon>Haloferacaceae</taxon>
        <taxon>Halobaculum</taxon>
    </lineage>
</organism>
<dbReference type="Proteomes" id="UP000437065">
    <property type="component" value="Unassembled WGS sequence"/>
</dbReference>
<feature type="compositionally biased region" description="Acidic residues" evidence="1">
    <location>
        <begin position="10"/>
        <end position="20"/>
    </location>
</feature>
<evidence type="ECO:0000256" key="1">
    <source>
        <dbReference type="SAM" id="MobiDB-lite"/>
    </source>
</evidence>
<dbReference type="Pfam" id="PF26476">
    <property type="entry name" value="DUF8149"/>
    <property type="match status" value="1"/>
</dbReference>
<dbReference type="EMBL" id="WUUS01000003">
    <property type="protein sequence ID" value="MXR41025.1"/>
    <property type="molecule type" value="Genomic_DNA"/>
</dbReference>
<sequence length="84" mass="8770">MTTDGTDGSDGTDDASDGSDEPTVPIVCEECDTQTRVPLSKLADQLDRHNETRHGGKDVAGVEPGIADRIADLAAEDMGLLDGE</sequence>